<name>D3F9R7_CONWI</name>
<dbReference type="InterPro" id="IPR036513">
    <property type="entry name" value="STAS_dom_sf"/>
</dbReference>
<reference evidence="3" key="2">
    <citation type="submission" date="2010-01" db="EMBL/GenBank/DDBJ databases">
        <title>The complete genome of Conexibacter woesei DSM 14684.</title>
        <authorList>
            <consortium name="US DOE Joint Genome Institute (JGI-PGF)"/>
            <person name="Lucas S."/>
            <person name="Copeland A."/>
            <person name="Lapidus A."/>
            <person name="Glavina del Rio T."/>
            <person name="Dalin E."/>
            <person name="Tice H."/>
            <person name="Bruce D."/>
            <person name="Goodwin L."/>
            <person name="Pitluck S."/>
            <person name="Kyrpides N."/>
            <person name="Mavromatis K."/>
            <person name="Ivanova N."/>
            <person name="Mikhailova N."/>
            <person name="Chertkov O."/>
            <person name="Brettin T."/>
            <person name="Detter J.C."/>
            <person name="Han C."/>
            <person name="Larimer F."/>
            <person name="Land M."/>
            <person name="Hauser L."/>
            <person name="Markowitz V."/>
            <person name="Cheng J.-F."/>
            <person name="Hugenholtz P."/>
            <person name="Woyke T."/>
            <person name="Wu D."/>
            <person name="Pukall R."/>
            <person name="Steenblock K."/>
            <person name="Schneider S."/>
            <person name="Klenk H.-P."/>
            <person name="Eisen J.A."/>
        </authorList>
    </citation>
    <scope>NUCLEOTIDE SEQUENCE [LARGE SCALE GENOMIC DNA]</scope>
    <source>
        <strain evidence="3">DSM 14684 / CIP 108061 / JCM 11494 / NBRC 100937 / ID131577</strain>
    </source>
</reference>
<dbReference type="InterPro" id="IPR058548">
    <property type="entry name" value="MlaB-like_STAS"/>
</dbReference>
<feature type="domain" description="MlaB-like STAS" evidence="1">
    <location>
        <begin position="13"/>
        <end position="90"/>
    </location>
</feature>
<dbReference type="Proteomes" id="UP000008229">
    <property type="component" value="Chromosome"/>
</dbReference>
<dbReference type="EMBL" id="CP001854">
    <property type="protein sequence ID" value="ADB51129.1"/>
    <property type="molecule type" value="Genomic_DNA"/>
</dbReference>
<evidence type="ECO:0000313" key="2">
    <source>
        <dbReference type="EMBL" id="ADB51129.1"/>
    </source>
</evidence>
<dbReference type="AlphaFoldDB" id="D3F9R7"/>
<dbReference type="eggNOG" id="COG3113">
    <property type="taxonomic scope" value="Bacteria"/>
</dbReference>
<dbReference type="Gene3D" id="3.30.750.24">
    <property type="entry name" value="STAS domain"/>
    <property type="match status" value="1"/>
</dbReference>
<dbReference type="KEGG" id="cwo:Cwoe_2710"/>
<organism evidence="2 3">
    <name type="scientific">Conexibacter woesei (strain DSM 14684 / CCUG 47730 / CIP 108061 / JCM 11494 / NBRC 100937 / ID131577)</name>
    <dbReference type="NCBI Taxonomy" id="469383"/>
    <lineage>
        <taxon>Bacteria</taxon>
        <taxon>Bacillati</taxon>
        <taxon>Actinomycetota</taxon>
        <taxon>Thermoleophilia</taxon>
        <taxon>Solirubrobacterales</taxon>
        <taxon>Conexibacteraceae</taxon>
        <taxon>Conexibacter</taxon>
    </lineage>
</organism>
<accession>D3F9R7</accession>
<dbReference type="STRING" id="469383.Cwoe_2710"/>
<proteinExistence type="predicted"/>
<dbReference type="SUPFAM" id="SSF52091">
    <property type="entry name" value="SpoIIaa-like"/>
    <property type="match status" value="1"/>
</dbReference>
<evidence type="ECO:0000259" key="1">
    <source>
        <dbReference type="Pfam" id="PF13466"/>
    </source>
</evidence>
<dbReference type="HOGENOM" id="CLU_2328911_0_0_11"/>
<evidence type="ECO:0000313" key="3">
    <source>
        <dbReference type="Proteomes" id="UP000008229"/>
    </source>
</evidence>
<protein>
    <recommendedName>
        <fullName evidence="1">MlaB-like STAS domain-containing protein</fullName>
    </recommendedName>
</protein>
<dbReference type="Pfam" id="PF13466">
    <property type="entry name" value="STAS_2"/>
    <property type="match status" value="1"/>
</dbReference>
<sequence>MTGPMPQVTTFAIRGPLARADLPALYERFCDMLHASDADVVLCDVGGIAPDAVAIDALARMQLAAQRNRCQVRLRNASLPLLQLVGFMGLSDVLPDGR</sequence>
<reference evidence="2 3" key="1">
    <citation type="journal article" date="2010" name="Stand. Genomic Sci.">
        <title>Complete genome sequence of Conexibacter woesei type strain (ID131577).</title>
        <authorList>
            <person name="Pukall R."/>
            <person name="Lapidus A."/>
            <person name="Glavina Del Rio T."/>
            <person name="Copeland A."/>
            <person name="Tice H."/>
            <person name="Cheng J.-F."/>
            <person name="Lucas S."/>
            <person name="Chen F."/>
            <person name="Nolan M."/>
            <person name="Bruce D."/>
            <person name="Goodwin L."/>
            <person name="Pitluck S."/>
            <person name="Mavromatis K."/>
            <person name="Ivanova N."/>
            <person name="Ovchinnikova G."/>
            <person name="Pati A."/>
            <person name="Chen A."/>
            <person name="Palaniappan K."/>
            <person name="Land M."/>
            <person name="Hauser L."/>
            <person name="Chang Y.-J."/>
            <person name="Jeffries C.D."/>
            <person name="Chain P."/>
            <person name="Meincke L."/>
            <person name="Sims D."/>
            <person name="Brettin T."/>
            <person name="Detter J.C."/>
            <person name="Rohde M."/>
            <person name="Goeker M."/>
            <person name="Bristow J."/>
            <person name="Eisen J.A."/>
            <person name="Markowitz V."/>
            <person name="Kyrpides N.C."/>
            <person name="Klenk H.-P."/>
            <person name="Hugenholtz P."/>
        </authorList>
    </citation>
    <scope>NUCLEOTIDE SEQUENCE [LARGE SCALE GENOMIC DNA]</scope>
    <source>
        <strain evidence="3">DSM 14684 / CIP 108061 / JCM 11494 / NBRC 100937 / ID131577</strain>
    </source>
</reference>
<keyword evidence="3" id="KW-1185">Reference proteome</keyword>
<gene>
    <name evidence="2" type="ordered locus">Cwoe_2710</name>
</gene>